<keyword evidence="2" id="KW-1185">Reference proteome</keyword>
<protein>
    <submittedName>
        <fullName evidence="1">Uncharacterized protein</fullName>
    </submittedName>
</protein>
<proteinExistence type="predicted"/>
<dbReference type="EMBL" id="JAODUO010004225">
    <property type="protein sequence ID" value="KAK2144394.1"/>
    <property type="molecule type" value="Genomic_DNA"/>
</dbReference>
<name>A0AAD9J135_RIDPI</name>
<sequence length="79" mass="8359">MNISDSLPPEASKFVWNGLTSSAATAPVCLLSLYTSGSAWFSSNFAGFHTNTLPLSAPPTKYPEGVSGSSMPWQPHTNL</sequence>
<gene>
    <name evidence="1" type="ORF">NP493_4239g00003</name>
</gene>
<evidence type="ECO:0000313" key="1">
    <source>
        <dbReference type="EMBL" id="KAK2144394.1"/>
    </source>
</evidence>
<organism evidence="1 2">
    <name type="scientific">Ridgeia piscesae</name>
    <name type="common">Tubeworm</name>
    <dbReference type="NCBI Taxonomy" id="27915"/>
    <lineage>
        <taxon>Eukaryota</taxon>
        <taxon>Metazoa</taxon>
        <taxon>Spiralia</taxon>
        <taxon>Lophotrochozoa</taxon>
        <taxon>Annelida</taxon>
        <taxon>Polychaeta</taxon>
        <taxon>Sedentaria</taxon>
        <taxon>Canalipalpata</taxon>
        <taxon>Sabellida</taxon>
        <taxon>Siboglinidae</taxon>
        <taxon>Ridgeia</taxon>
    </lineage>
</organism>
<dbReference type="AlphaFoldDB" id="A0AAD9J135"/>
<reference evidence="1" key="1">
    <citation type="journal article" date="2023" name="Mol. Biol. Evol.">
        <title>Third-Generation Sequencing Reveals the Adaptive Role of the Epigenome in Three Deep-Sea Polychaetes.</title>
        <authorList>
            <person name="Perez M."/>
            <person name="Aroh O."/>
            <person name="Sun Y."/>
            <person name="Lan Y."/>
            <person name="Juniper S.K."/>
            <person name="Young C.R."/>
            <person name="Angers B."/>
            <person name="Qian P.Y."/>
        </authorList>
    </citation>
    <scope>NUCLEOTIDE SEQUENCE</scope>
    <source>
        <strain evidence="1">R07B-5</strain>
    </source>
</reference>
<accession>A0AAD9J135</accession>
<comment type="caution">
    <text evidence="1">The sequence shown here is derived from an EMBL/GenBank/DDBJ whole genome shotgun (WGS) entry which is preliminary data.</text>
</comment>
<evidence type="ECO:0000313" key="2">
    <source>
        <dbReference type="Proteomes" id="UP001209878"/>
    </source>
</evidence>
<dbReference type="Proteomes" id="UP001209878">
    <property type="component" value="Unassembled WGS sequence"/>
</dbReference>